<dbReference type="GO" id="GO:0006749">
    <property type="term" value="P:glutathione metabolic process"/>
    <property type="evidence" value="ECO:0007669"/>
    <property type="project" value="TreeGrafter"/>
</dbReference>
<organism evidence="7 8">
    <name type="scientific">Colocasia esculenta</name>
    <name type="common">Wild taro</name>
    <name type="synonym">Arum esculentum</name>
    <dbReference type="NCBI Taxonomy" id="4460"/>
    <lineage>
        <taxon>Eukaryota</taxon>
        <taxon>Viridiplantae</taxon>
        <taxon>Streptophyta</taxon>
        <taxon>Embryophyta</taxon>
        <taxon>Tracheophyta</taxon>
        <taxon>Spermatophyta</taxon>
        <taxon>Magnoliopsida</taxon>
        <taxon>Liliopsida</taxon>
        <taxon>Araceae</taxon>
        <taxon>Aroideae</taxon>
        <taxon>Colocasieae</taxon>
        <taxon>Colocasia</taxon>
    </lineage>
</organism>
<dbReference type="EC" id="2.5.1.18" evidence="2"/>
<gene>
    <name evidence="7" type="ORF">Taro_029769</name>
</gene>
<dbReference type="Pfam" id="PF00043">
    <property type="entry name" value="GST_C"/>
    <property type="match status" value="1"/>
</dbReference>
<dbReference type="InterPro" id="IPR036249">
    <property type="entry name" value="Thioredoxin-like_sf"/>
</dbReference>
<feature type="domain" description="GST N-terminal" evidence="5">
    <location>
        <begin position="2"/>
        <end position="100"/>
    </location>
</feature>
<dbReference type="CDD" id="cd03053">
    <property type="entry name" value="GST_N_Phi"/>
    <property type="match status" value="1"/>
</dbReference>
<dbReference type="InterPro" id="IPR004045">
    <property type="entry name" value="Glutathione_S-Trfase_N"/>
</dbReference>
<sequence length="233" mass="26025">MAAIKVHGLAFSTAAMRVLAVLHEKDLEFELVPVNMATGEHKKEPFLSLNMLSSKQHINALLPVYLQPFGQIPAFEDGDLKMFESRAITQYLAHTYKDRGTELLFAEPKKMAEMSVWQEVEAQKYDPVAAKLCFQLFYKRMLGMGEPDEALAEELQVSLGKVLDVYEARLAGSKYMSGDHFGLADLHHLPTVNCLMGTPAKAVFEARPNVSRWVADILARPAWAKVLAMQNSS</sequence>
<accession>A0A843VQ07</accession>
<dbReference type="SFLD" id="SFLDG01154">
    <property type="entry name" value="Main.5:_Phi-like"/>
    <property type="match status" value="1"/>
</dbReference>
<dbReference type="InterPro" id="IPR036282">
    <property type="entry name" value="Glutathione-S-Trfase_C_sf"/>
</dbReference>
<evidence type="ECO:0000256" key="1">
    <source>
        <dbReference type="ARBA" id="ARBA00010128"/>
    </source>
</evidence>
<evidence type="ECO:0000313" key="7">
    <source>
        <dbReference type="EMBL" id="MQL97086.1"/>
    </source>
</evidence>
<dbReference type="SFLD" id="SFLDG00358">
    <property type="entry name" value="Main_(cytGST)"/>
    <property type="match status" value="1"/>
</dbReference>
<proteinExistence type="inferred from homology"/>
<dbReference type="Gene3D" id="1.20.1050.10">
    <property type="match status" value="1"/>
</dbReference>
<dbReference type="AlphaFoldDB" id="A0A843VQ07"/>
<dbReference type="InterPro" id="IPR004046">
    <property type="entry name" value="GST_C"/>
</dbReference>
<dbReference type="GO" id="GO:0005737">
    <property type="term" value="C:cytoplasm"/>
    <property type="evidence" value="ECO:0007669"/>
    <property type="project" value="TreeGrafter"/>
</dbReference>
<dbReference type="SUPFAM" id="SSF52833">
    <property type="entry name" value="Thioredoxin-like"/>
    <property type="match status" value="1"/>
</dbReference>
<dbReference type="Pfam" id="PF02798">
    <property type="entry name" value="GST_N"/>
    <property type="match status" value="1"/>
</dbReference>
<evidence type="ECO:0000256" key="2">
    <source>
        <dbReference type="ARBA" id="ARBA00012452"/>
    </source>
</evidence>
<dbReference type="SUPFAM" id="SSF47616">
    <property type="entry name" value="GST C-terminal domain-like"/>
    <property type="match status" value="1"/>
</dbReference>
<dbReference type="FunFam" id="1.20.1050.10:FF:000004">
    <property type="entry name" value="Glutathione S-transferase F2"/>
    <property type="match status" value="1"/>
</dbReference>
<dbReference type="CDD" id="cd03187">
    <property type="entry name" value="GST_C_Phi"/>
    <property type="match status" value="1"/>
</dbReference>
<dbReference type="SFLD" id="SFLDS00019">
    <property type="entry name" value="Glutathione_Transferase_(cytos"/>
    <property type="match status" value="1"/>
</dbReference>
<dbReference type="Gene3D" id="3.40.30.10">
    <property type="entry name" value="Glutaredoxin"/>
    <property type="match status" value="1"/>
</dbReference>
<dbReference type="GO" id="GO:0004364">
    <property type="term" value="F:glutathione transferase activity"/>
    <property type="evidence" value="ECO:0007669"/>
    <property type="project" value="UniProtKB-EC"/>
</dbReference>
<dbReference type="GO" id="GO:0009636">
    <property type="term" value="P:response to toxic substance"/>
    <property type="evidence" value="ECO:0007669"/>
    <property type="project" value="UniProtKB-ARBA"/>
</dbReference>
<evidence type="ECO:0000259" key="5">
    <source>
        <dbReference type="PROSITE" id="PS50404"/>
    </source>
</evidence>
<dbReference type="PROSITE" id="PS50405">
    <property type="entry name" value="GST_CTER"/>
    <property type="match status" value="1"/>
</dbReference>
<evidence type="ECO:0000313" key="8">
    <source>
        <dbReference type="Proteomes" id="UP000652761"/>
    </source>
</evidence>
<dbReference type="OrthoDB" id="422574at2759"/>
<protein>
    <recommendedName>
        <fullName evidence="2">glutathione transferase</fullName>
        <ecNumber evidence="2">2.5.1.18</ecNumber>
    </recommendedName>
</protein>
<dbReference type="InterPro" id="IPR034347">
    <property type="entry name" value="GST_Phi_C"/>
</dbReference>
<dbReference type="PANTHER" id="PTHR43900">
    <property type="entry name" value="GLUTATHIONE S-TRANSFERASE RHO"/>
    <property type="match status" value="1"/>
</dbReference>
<dbReference type="PROSITE" id="PS50404">
    <property type="entry name" value="GST_NTER"/>
    <property type="match status" value="1"/>
</dbReference>
<evidence type="ECO:0000256" key="4">
    <source>
        <dbReference type="ARBA" id="ARBA00047960"/>
    </source>
</evidence>
<dbReference type="InterPro" id="IPR040079">
    <property type="entry name" value="Glutathione_S-Trfase"/>
</dbReference>
<evidence type="ECO:0000256" key="3">
    <source>
        <dbReference type="ARBA" id="ARBA00022679"/>
    </source>
</evidence>
<comment type="caution">
    <text evidence="7">The sequence shown here is derived from an EMBL/GenBank/DDBJ whole genome shotgun (WGS) entry which is preliminary data.</text>
</comment>
<reference evidence="7" key="1">
    <citation type="submission" date="2017-07" db="EMBL/GenBank/DDBJ databases">
        <title>Taro Niue Genome Assembly and Annotation.</title>
        <authorList>
            <person name="Atibalentja N."/>
            <person name="Keating K."/>
            <person name="Fields C.J."/>
        </authorList>
    </citation>
    <scope>NUCLEOTIDE SEQUENCE</scope>
    <source>
        <strain evidence="7">Niue_2</strain>
        <tissue evidence="7">Leaf</tissue>
    </source>
</reference>
<comment type="catalytic activity">
    <reaction evidence="4">
        <text>RX + glutathione = an S-substituted glutathione + a halide anion + H(+)</text>
        <dbReference type="Rhea" id="RHEA:16437"/>
        <dbReference type="ChEBI" id="CHEBI:15378"/>
        <dbReference type="ChEBI" id="CHEBI:16042"/>
        <dbReference type="ChEBI" id="CHEBI:17792"/>
        <dbReference type="ChEBI" id="CHEBI:57925"/>
        <dbReference type="ChEBI" id="CHEBI:90779"/>
        <dbReference type="EC" id="2.5.1.18"/>
    </reaction>
</comment>
<name>A0A843VQ07_COLES</name>
<dbReference type="EMBL" id="NMUH01002000">
    <property type="protein sequence ID" value="MQL97086.1"/>
    <property type="molecule type" value="Genomic_DNA"/>
</dbReference>
<dbReference type="GO" id="GO:0043295">
    <property type="term" value="F:glutathione binding"/>
    <property type="evidence" value="ECO:0007669"/>
    <property type="project" value="TreeGrafter"/>
</dbReference>
<comment type="similarity">
    <text evidence="1">Belongs to the GST superfamily. Phi family.</text>
</comment>
<keyword evidence="8" id="KW-1185">Reference proteome</keyword>
<evidence type="ECO:0000259" key="6">
    <source>
        <dbReference type="PROSITE" id="PS50405"/>
    </source>
</evidence>
<feature type="domain" description="GST C-terminal" evidence="6">
    <location>
        <begin position="107"/>
        <end position="233"/>
    </location>
</feature>
<dbReference type="PANTHER" id="PTHR43900:SF47">
    <property type="entry name" value="GLUTATHIONE S-TRANSFERASE F6-RELATED"/>
    <property type="match status" value="1"/>
</dbReference>
<dbReference type="Proteomes" id="UP000652761">
    <property type="component" value="Unassembled WGS sequence"/>
</dbReference>
<dbReference type="InterPro" id="IPR010987">
    <property type="entry name" value="Glutathione-S-Trfase_C-like"/>
</dbReference>
<keyword evidence="3" id="KW-0808">Transferase</keyword>